<sequence length="90" mass="10473">MINICQEKFVLNQLQNSSENDEIGKFWHIPLRIVEAKAPNASKYIWLRENELSKSVTEIDFENWVVLNPDATGFYRVLYDPALTTSLEVQ</sequence>
<dbReference type="OrthoDB" id="10031169at2759"/>
<organism evidence="1 2">
    <name type="scientific">Allacma fusca</name>
    <dbReference type="NCBI Taxonomy" id="39272"/>
    <lineage>
        <taxon>Eukaryota</taxon>
        <taxon>Metazoa</taxon>
        <taxon>Ecdysozoa</taxon>
        <taxon>Arthropoda</taxon>
        <taxon>Hexapoda</taxon>
        <taxon>Collembola</taxon>
        <taxon>Symphypleona</taxon>
        <taxon>Sminthuridae</taxon>
        <taxon>Allacma</taxon>
    </lineage>
</organism>
<reference evidence="1" key="1">
    <citation type="submission" date="2021-06" db="EMBL/GenBank/DDBJ databases">
        <authorList>
            <person name="Hodson N. C."/>
            <person name="Mongue J. A."/>
            <person name="Jaron S. K."/>
        </authorList>
    </citation>
    <scope>NUCLEOTIDE SEQUENCE</scope>
</reference>
<name>A0A8J2LE05_9HEXA</name>
<accession>A0A8J2LE05</accession>
<proteinExistence type="predicted"/>
<gene>
    <name evidence="1" type="ORF">AFUS01_LOCUS39904</name>
</gene>
<dbReference type="FunFam" id="2.60.40.1910:FF:000006">
    <property type="entry name" value="Aminopeptidase"/>
    <property type="match status" value="1"/>
</dbReference>
<protein>
    <submittedName>
        <fullName evidence="1">Uncharacterized protein</fullName>
    </submittedName>
</protein>
<evidence type="ECO:0000313" key="1">
    <source>
        <dbReference type="EMBL" id="CAG7830077.1"/>
    </source>
</evidence>
<dbReference type="Proteomes" id="UP000708208">
    <property type="component" value="Unassembled WGS sequence"/>
</dbReference>
<feature type="non-terminal residue" evidence="1">
    <location>
        <position position="1"/>
    </location>
</feature>
<keyword evidence="2" id="KW-1185">Reference proteome</keyword>
<dbReference type="AlphaFoldDB" id="A0A8J2LE05"/>
<evidence type="ECO:0000313" key="2">
    <source>
        <dbReference type="Proteomes" id="UP000708208"/>
    </source>
</evidence>
<dbReference type="EMBL" id="CAJVCH010554122">
    <property type="protein sequence ID" value="CAG7830077.1"/>
    <property type="molecule type" value="Genomic_DNA"/>
</dbReference>
<comment type="caution">
    <text evidence="1">The sequence shown here is derived from an EMBL/GenBank/DDBJ whole genome shotgun (WGS) entry which is preliminary data.</text>
</comment>